<dbReference type="RefSeq" id="WP_061805378.1">
    <property type="nucleotide sequence ID" value="NZ_FOXX01000006.1"/>
</dbReference>
<dbReference type="Gene3D" id="3.40.470.10">
    <property type="entry name" value="Uracil-DNA glycosylase-like domain"/>
    <property type="match status" value="1"/>
</dbReference>
<evidence type="ECO:0000313" key="2">
    <source>
        <dbReference type="Proteomes" id="UP000182762"/>
    </source>
</evidence>
<keyword evidence="2" id="KW-1185">Reference proteome</keyword>
<accession>A0A1I6AFU9</accession>
<dbReference type="Proteomes" id="UP000182762">
    <property type="component" value="Unassembled WGS sequence"/>
</dbReference>
<dbReference type="GeneID" id="93711331"/>
<organism evidence="1 2">
    <name type="scientific">Priestia endophytica DSM 13796</name>
    <dbReference type="NCBI Taxonomy" id="1121089"/>
    <lineage>
        <taxon>Bacteria</taxon>
        <taxon>Bacillati</taxon>
        <taxon>Bacillota</taxon>
        <taxon>Bacilli</taxon>
        <taxon>Bacillales</taxon>
        <taxon>Bacillaceae</taxon>
        <taxon>Priestia</taxon>
    </lineage>
</organism>
<sequence>MIKNISDYLEEIYNLPLNQSLSREHLLHSSFLVGKENNVEIYYSPHNEYINREAKIVIVGITPGFQQMKMAYETLRSELANGHSLEEGLKKSKNAGSFAGSMRRNLIHMLEECGLPRALGIKDAASLFSTERNILHTTSVIKYPAFYKGKNYTGSQPMIDRNKLLSFYAYTIFPEELAQLPSKALVIPLGKAVDRILTNLAQEGKIAQAFLTGFPHPSGANGHRRKQFEQRKEALIKDILQWTQERA</sequence>
<comment type="caution">
    <text evidence="1">The sequence shown here is derived from an EMBL/GenBank/DDBJ whole genome shotgun (WGS) entry which is preliminary data.</text>
</comment>
<evidence type="ECO:0000313" key="1">
    <source>
        <dbReference type="EMBL" id="SFQ67427.1"/>
    </source>
</evidence>
<gene>
    <name evidence="1" type="ORF">SAMN02745910_02691</name>
</gene>
<dbReference type="EMBL" id="FOXX01000006">
    <property type="protein sequence ID" value="SFQ67427.1"/>
    <property type="molecule type" value="Genomic_DNA"/>
</dbReference>
<protein>
    <submittedName>
        <fullName evidence="1">Uracil DNA glycosylase superfamily protein</fullName>
    </submittedName>
</protein>
<proteinExistence type="predicted"/>
<reference evidence="1 2" key="1">
    <citation type="submission" date="2016-10" db="EMBL/GenBank/DDBJ databases">
        <authorList>
            <person name="Varghese N."/>
            <person name="Submissions S."/>
        </authorList>
    </citation>
    <scope>NUCLEOTIDE SEQUENCE [LARGE SCALE GENOMIC DNA]</scope>
    <source>
        <strain evidence="1 2">DSM 13796</strain>
    </source>
</reference>
<name>A0A1I6AFU9_9BACI</name>
<dbReference type="InterPro" id="IPR036895">
    <property type="entry name" value="Uracil-DNA_glycosylase-like_sf"/>
</dbReference>